<dbReference type="Proteomes" id="UP000256645">
    <property type="component" value="Unassembled WGS sequence"/>
</dbReference>
<dbReference type="AlphaFoldDB" id="A0A3D8Q9J1"/>
<feature type="region of interest" description="Disordered" evidence="1">
    <location>
        <begin position="134"/>
        <end position="158"/>
    </location>
</feature>
<accession>A0A3D8Q9J1</accession>
<evidence type="ECO:0000313" key="3">
    <source>
        <dbReference type="Proteomes" id="UP000256645"/>
    </source>
</evidence>
<gene>
    <name evidence="2" type="ORF">BP6252_13535</name>
</gene>
<proteinExistence type="predicted"/>
<dbReference type="EMBL" id="PDLM01000018">
    <property type="protein sequence ID" value="RDW58124.1"/>
    <property type="molecule type" value="Genomic_DNA"/>
</dbReference>
<name>A0A3D8Q9J1_9HELO</name>
<evidence type="ECO:0000313" key="2">
    <source>
        <dbReference type="EMBL" id="RDW58124.1"/>
    </source>
</evidence>
<keyword evidence="3" id="KW-1185">Reference proteome</keyword>
<comment type="caution">
    <text evidence="2">The sequence shown here is derived from an EMBL/GenBank/DDBJ whole genome shotgun (WGS) entry which is preliminary data.</text>
</comment>
<dbReference type="OrthoDB" id="3511049at2759"/>
<organism evidence="2 3">
    <name type="scientific">Coleophoma cylindrospora</name>
    <dbReference type="NCBI Taxonomy" id="1849047"/>
    <lineage>
        <taxon>Eukaryota</taxon>
        <taxon>Fungi</taxon>
        <taxon>Dikarya</taxon>
        <taxon>Ascomycota</taxon>
        <taxon>Pezizomycotina</taxon>
        <taxon>Leotiomycetes</taxon>
        <taxon>Helotiales</taxon>
        <taxon>Dermateaceae</taxon>
        <taxon>Coleophoma</taxon>
    </lineage>
</organism>
<protein>
    <submittedName>
        <fullName evidence="2">Uncharacterized protein</fullName>
    </submittedName>
</protein>
<reference evidence="2 3" key="1">
    <citation type="journal article" date="2018" name="IMA Fungus">
        <title>IMA Genome-F 9: Draft genome sequence of Annulohypoxylon stygium, Aspergillus mulundensis, Berkeleyomyces basicola (syn. Thielaviopsis basicola), Ceratocystis smalleyi, two Cercospora beticola strains, Coleophoma cylindrospora, Fusarium fracticaudum, Phialophora cf. hyalina, and Morchella septimelata.</title>
        <authorList>
            <person name="Wingfield B.D."/>
            <person name="Bills G.F."/>
            <person name="Dong Y."/>
            <person name="Huang W."/>
            <person name="Nel W.J."/>
            <person name="Swalarsk-Parry B.S."/>
            <person name="Vaghefi N."/>
            <person name="Wilken P.M."/>
            <person name="An Z."/>
            <person name="de Beer Z.W."/>
            <person name="De Vos L."/>
            <person name="Chen L."/>
            <person name="Duong T.A."/>
            <person name="Gao Y."/>
            <person name="Hammerbacher A."/>
            <person name="Kikkert J.R."/>
            <person name="Li Y."/>
            <person name="Li H."/>
            <person name="Li K."/>
            <person name="Li Q."/>
            <person name="Liu X."/>
            <person name="Ma X."/>
            <person name="Naidoo K."/>
            <person name="Pethybridge S.J."/>
            <person name="Sun J."/>
            <person name="Steenkamp E.T."/>
            <person name="van der Nest M.A."/>
            <person name="van Wyk S."/>
            <person name="Wingfield M.J."/>
            <person name="Xiong C."/>
            <person name="Yue Q."/>
            <person name="Zhang X."/>
        </authorList>
    </citation>
    <scope>NUCLEOTIDE SEQUENCE [LARGE SCALE GENOMIC DNA]</scope>
    <source>
        <strain evidence="2 3">BP6252</strain>
    </source>
</reference>
<evidence type="ECO:0000256" key="1">
    <source>
        <dbReference type="SAM" id="MobiDB-lite"/>
    </source>
</evidence>
<sequence>MLDHTPTRKGIIPALTNPSEAPKPRICRNVQSFQDKIDELRNLETHSIRCGAIPSHGQCLKEIPTRDSEVLRNLDELDMSDSETRLKLIMLMLCNTHWAQAIYTLALFLDSESARGLKLNPERVKDAITDYESSKAIDGKNPPSKSLHPTGNTKGKGTEYVAATDGISEGKLSISLDENQIK</sequence>
<feature type="compositionally biased region" description="Polar residues" evidence="1">
    <location>
        <begin position="143"/>
        <end position="155"/>
    </location>
</feature>